<evidence type="ECO:0000313" key="3">
    <source>
        <dbReference type="Proteomes" id="UP000183975"/>
    </source>
</evidence>
<organism evidence="2 3">
    <name type="scientific">Anaerotignum lactatifermentans DSM 14214</name>
    <dbReference type="NCBI Taxonomy" id="1121323"/>
    <lineage>
        <taxon>Bacteria</taxon>
        <taxon>Bacillati</taxon>
        <taxon>Bacillota</taxon>
        <taxon>Clostridia</taxon>
        <taxon>Lachnospirales</taxon>
        <taxon>Anaerotignaceae</taxon>
        <taxon>Anaerotignum</taxon>
    </lineage>
</organism>
<dbReference type="OrthoDB" id="9955101at2"/>
<accession>A0A1M6LSY7</accession>
<keyword evidence="3" id="KW-1185">Reference proteome</keyword>
<gene>
    <name evidence="2" type="ORF">SAMN02745138_00420</name>
</gene>
<dbReference type="EMBL" id="FRAH01000005">
    <property type="protein sequence ID" value="SHJ74334.1"/>
    <property type="molecule type" value="Genomic_DNA"/>
</dbReference>
<name>A0A1M6LSY7_9FIRM</name>
<feature type="signal peptide" evidence="1">
    <location>
        <begin position="1"/>
        <end position="22"/>
    </location>
</feature>
<evidence type="ECO:0000256" key="1">
    <source>
        <dbReference type="SAM" id="SignalP"/>
    </source>
</evidence>
<dbReference type="Proteomes" id="UP000183975">
    <property type="component" value="Unassembled WGS sequence"/>
</dbReference>
<proteinExistence type="predicted"/>
<feature type="chain" id="PRO_5012364456" description="Copper amine oxidase N-terminal domain-containing protein" evidence="1">
    <location>
        <begin position="23"/>
        <end position="301"/>
    </location>
</feature>
<reference evidence="2 3" key="1">
    <citation type="submission" date="2016-11" db="EMBL/GenBank/DDBJ databases">
        <authorList>
            <person name="Jaros S."/>
            <person name="Januszkiewicz K."/>
            <person name="Wedrychowicz H."/>
        </authorList>
    </citation>
    <scope>NUCLEOTIDE SEQUENCE [LARGE SCALE GENOMIC DNA]</scope>
    <source>
        <strain evidence="2 3">DSM 14214</strain>
    </source>
</reference>
<dbReference type="AlphaFoldDB" id="A0A1M6LSY7"/>
<sequence length="301" mass="34936">MKKRIFLLCCVVGVMMPTAVYRQGVPVTNAIVEQSNMYEGTVIQLQDLDTGRCYYLTQPAAVEDFLTEWKNAWLTGKSAELPYGYDRYRFYVLSDEQADNQDVQYVVYPNQNILSRITYTKDKISDQTVDIQSEYMEISSETMQSLVIKLETIEETYYPYDVMLYIQGIRVTSVDYADFNKLGMFLNGYLHVFQNAFIDANGTLQISLEDWNTIFATQYGNTKNLTCQNGIIKNNYFSTNISCENINGKVYIPLREAVNHFGHFSMEWDKQMRKAVVMEKAVFEKQQEYWSEVEKAAESLK</sequence>
<protein>
    <recommendedName>
        <fullName evidence="4">Copper amine oxidase N-terminal domain-containing protein</fullName>
    </recommendedName>
</protein>
<keyword evidence="1" id="KW-0732">Signal</keyword>
<dbReference type="RefSeq" id="WP_072848654.1">
    <property type="nucleotide sequence ID" value="NZ_FRAH01000005.1"/>
</dbReference>
<evidence type="ECO:0008006" key="4">
    <source>
        <dbReference type="Google" id="ProtNLM"/>
    </source>
</evidence>
<evidence type="ECO:0000313" key="2">
    <source>
        <dbReference type="EMBL" id="SHJ74334.1"/>
    </source>
</evidence>